<protein>
    <submittedName>
        <fullName evidence="2">Uncharacterized protein</fullName>
    </submittedName>
</protein>
<proteinExistence type="predicted"/>
<dbReference type="EMBL" id="LQYT01000016">
    <property type="protein sequence ID" value="KYD21948.1"/>
    <property type="molecule type" value="Genomic_DNA"/>
</dbReference>
<dbReference type="AlphaFoldDB" id="A0A150MC16"/>
<reference evidence="2 3" key="1">
    <citation type="submission" date="2016-01" db="EMBL/GenBank/DDBJ databases">
        <title>Draft Genome Sequences of Seven Thermophilic Sporeformers Isolated from Foods.</title>
        <authorList>
            <person name="Berendsen E.M."/>
            <person name="Wells-Bennik M.H."/>
            <person name="Krawcyk A.O."/>
            <person name="De Jong A."/>
            <person name="Holsappel S."/>
            <person name="Eijlander R.T."/>
            <person name="Kuipers O.P."/>
        </authorList>
    </citation>
    <scope>NUCLEOTIDE SEQUENCE [LARGE SCALE GENOMIC DNA]</scope>
    <source>
        <strain evidence="2 3">B4135</strain>
    </source>
</reference>
<dbReference type="Proteomes" id="UP000075683">
    <property type="component" value="Unassembled WGS sequence"/>
</dbReference>
<comment type="caution">
    <text evidence="2">The sequence shown here is derived from an EMBL/GenBank/DDBJ whole genome shotgun (WGS) entry which is preliminary data.</text>
</comment>
<sequence>MRARGPRKDQVLLWVKSRTRPEKQSLPERGTVLSPLLFTQILRLHPCKARRPHRKTSPHPPHGKMPPSAGAGKPQDG</sequence>
<name>A0A150MC16_9BACI</name>
<feature type="region of interest" description="Disordered" evidence="1">
    <location>
        <begin position="46"/>
        <end position="77"/>
    </location>
</feature>
<accession>A0A150MC16</accession>
<organism evidence="2 3">
    <name type="scientific">Caldibacillus debilis</name>
    <dbReference type="NCBI Taxonomy" id="301148"/>
    <lineage>
        <taxon>Bacteria</taxon>
        <taxon>Bacillati</taxon>
        <taxon>Bacillota</taxon>
        <taxon>Bacilli</taxon>
        <taxon>Bacillales</taxon>
        <taxon>Bacillaceae</taxon>
        <taxon>Caldibacillus</taxon>
    </lineage>
</organism>
<evidence type="ECO:0000313" key="2">
    <source>
        <dbReference type="EMBL" id="KYD21948.1"/>
    </source>
</evidence>
<evidence type="ECO:0000313" key="3">
    <source>
        <dbReference type="Proteomes" id="UP000075683"/>
    </source>
</evidence>
<gene>
    <name evidence="2" type="ORF">B4135_1574</name>
</gene>
<dbReference type="STRING" id="301148.B4135_1574"/>
<feature type="compositionally biased region" description="Basic residues" evidence="1">
    <location>
        <begin position="46"/>
        <end position="57"/>
    </location>
</feature>
<evidence type="ECO:0000256" key="1">
    <source>
        <dbReference type="SAM" id="MobiDB-lite"/>
    </source>
</evidence>